<sequence>MKNQCELLLFASVFLKIKRLYLLLFMGSKPKLLDKLYWLHHFGFERTEINQALLSAFHKLKTPT</sequence>
<dbReference type="AlphaFoldDB" id="A0A6G1PG60"/>
<keyword evidence="2" id="KW-1185">Reference proteome</keyword>
<gene>
    <name evidence="1" type="ORF">EXN66_Car004796</name>
</gene>
<protein>
    <submittedName>
        <fullName evidence="1">Uncharacterized protein</fullName>
    </submittedName>
</protein>
<name>A0A6G1PG60_CHAAH</name>
<proteinExistence type="predicted"/>
<dbReference type="Proteomes" id="UP000503349">
    <property type="component" value="Chromosome 4"/>
</dbReference>
<organism evidence="1 2">
    <name type="scientific">Channa argus</name>
    <name type="common">Northern snakehead</name>
    <name type="synonym">Ophicephalus argus</name>
    <dbReference type="NCBI Taxonomy" id="215402"/>
    <lineage>
        <taxon>Eukaryota</taxon>
        <taxon>Metazoa</taxon>
        <taxon>Chordata</taxon>
        <taxon>Craniata</taxon>
        <taxon>Vertebrata</taxon>
        <taxon>Euteleostomi</taxon>
        <taxon>Actinopterygii</taxon>
        <taxon>Neopterygii</taxon>
        <taxon>Teleostei</taxon>
        <taxon>Neoteleostei</taxon>
        <taxon>Acanthomorphata</taxon>
        <taxon>Anabantaria</taxon>
        <taxon>Anabantiformes</taxon>
        <taxon>Channoidei</taxon>
        <taxon>Channidae</taxon>
        <taxon>Channa</taxon>
    </lineage>
</organism>
<dbReference type="EMBL" id="CM015715">
    <property type="protein sequence ID" value="KAF3689124.1"/>
    <property type="molecule type" value="Genomic_DNA"/>
</dbReference>
<evidence type="ECO:0000313" key="1">
    <source>
        <dbReference type="EMBL" id="KAF3689124.1"/>
    </source>
</evidence>
<reference evidence="2" key="2">
    <citation type="submission" date="2019-02" db="EMBL/GenBank/DDBJ databases">
        <title>Opniocepnalus argus Var Kimnra genome.</title>
        <authorList>
            <person name="Zhou C."/>
            <person name="Xiao S."/>
        </authorList>
    </citation>
    <scope>NUCLEOTIDE SEQUENCE [LARGE SCALE GENOMIC DNA]</scope>
</reference>
<evidence type="ECO:0000313" key="2">
    <source>
        <dbReference type="Proteomes" id="UP000503349"/>
    </source>
</evidence>
<accession>A0A6G1PG60</accession>
<reference evidence="1 2" key="1">
    <citation type="submission" date="2019-02" db="EMBL/GenBank/DDBJ databases">
        <title>Opniocepnalus argus genome.</title>
        <authorList>
            <person name="Zhou C."/>
            <person name="Xiao S."/>
        </authorList>
    </citation>
    <scope>NUCLEOTIDE SEQUENCE [LARGE SCALE GENOMIC DNA]</scope>
    <source>
        <strain evidence="1">OARG1902GOOAL</strain>
        <tissue evidence="1">Muscle</tissue>
    </source>
</reference>